<reference evidence="2 3" key="1">
    <citation type="submission" date="2015-07" db="EMBL/GenBank/DDBJ databases">
        <authorList>
            <consortium name="Pathogen Informatics"/>
        </authorList>
    </citation>
    <scope>NUCLEOTIDE SEQUENCE [LARGE SCALE GENOMIC DNA]</scope>
    <source>
        <strain evidence="2 3">A325</strain>
    </source>
</reference>
<evidence type="ECO:0000313" key="3">
    <source>
        <dbReference type="Proteomes" id="UP000046067"/>
    </source>
</evidence>
<evidence type="ECO:0000313" key="2">
    <source>
        <dbReference type="EMBL" id="CSB51787.1"/>
    </source>
</evidence>
<name>A0A655UJ35_VIBCL</name>
<feature type="transmembrane region" description="Helical" evidence="1">
    <location>
        <begin position="24"/>
        <end position="45"/>
    </location>
</feature>
<gene>
    <name evidence="2" type="ORF">ERS013201_00102</name>
</gene>
<organism evidence="2 3">
    <name type="scientific">Vibrio cholerae</name>
    <dbReference type="NCBI Taxonomy" id="666"/>
    <lineage>
        <taxon>Bacteria</taxon>
        <taxon>Pseudomonadati</taxon>
        <taxon>Pseudomonadota</taxon>
        <taxon>Gammaproteobacteria</taxon>
        <taxon>Vibrionales</taxon>
        <taxon>Vibrionaceae</taxon>
        <taxon>Vibrio</taxon>
    </lineage>
</organism>
<dbReference type="Proteomes" id="UP000046067">
    <property type="component" value="Unassembled WGS sequence"/>
</dbReference>
<accession>A0A655UJ35</accession>
<keyword evidence="1" id="KW-0472">Membrane</keyword>
<keyword evidence="1" id="KW-0812">Transmembrane</keyword>
<evidence type="ECO:0000256" key="1">
    <source>
        <dbReference type="SAM" id="Phobius"/>
    </source>
</evidence>
<keyword evidence="1" id="KW-1133">Transmembrane helix</keyword>
<protein>
    <submittedName>
        <fullName evidence="2">Uncharacterized protein</fullName>
    </submittedName>
</protein>
<proteinExistence type="predicted"/>
<sequence length="177" mass="19283">MKCSIMFGIERAQKVMLLIRRVLISPWLMISAFRCFAISIARVAIKSMLHGTQPSTRIGLVLKICITSRLACFAWSASSKISDRSGRVRPASSTGAFSLLMITPEMLLFLVPPKLEHATSMRSFSCVGLSVPGVATNTISAPRVLAISAFTWLAKGCLRVGTRPSIRVTSASLLIWL</sequence>
<dbReference type="AlphaFoldDB" id="A0A655UJ35"/>
<dbReference type="EMBL" id="CWQJ01000001">
    <property type="protein sequence ID" value="CSB51787.1"/>
    <property type="molecule type" value="Genomic_DNA"/>
</dbReference>